<dbReference type="GO" id="GO:0016810">
    <property type="term" value="F:hydrolase activity, acting on carbon-nitrogen (but not peptide) bonds"/>
    <property type="evidence" value="ECO:0007669"/>
    <property type="project" value="InterPro"/>
</dbReference>
<keyword evidence="3" id="KW-1185">Reference proteome</keyword>
<dbReference type="CDD" id="cd01300">
    <property type="entry name" value="YtcJ_like"/>
    <property type="match status" value="1"/>
</dbReference>
<dbReference type="Pfam" id="PF07969">
    <property type="entry name" value="Amidohydro_3"/>
    <property type="match status" value="1"/>
</dbReference>
<dbReference type="Gene3D" id="3.20.20.140">
    <property type="entry name" value="Metal-dependent hydrolases"/>
    <property type="match status" value="1"/>
</dbReference>
<dbReference type="PANTHER" id="PTHR22642:SF2">
    <property type="entry name" value="PROTEIN LONG AFTER FAR-RED 3"/>
    <property type="match status" value="1"/>
</dbReference>
<evidence type="ECO:0000313" key="3">
    <source>
        <dbReference type="Proteomes" id="UP000002207"/>
    </source>
</evidence>
<dbReference type="AlphaFoldDB" id="C1F7G0"/>
<dbReference type="RefSeq" id="WP_015898549.1">
    <property type="nucleotide sequence ID" value="NC_012483.1"/>
</dbReference>
<dbReference type="Gene3D" id="2.30.40.10">
    <property type="entry name" value="Urease, subunit C, domain 1"/>
    <property type="match status" value="1"/>
</dbReference>
<dbReference type="InParanoid" id="C1F7G0"/>
<keyword evidence="2" id="KW-0378">Hydrolase</keyword>
<dbReference type="InterPro" id="IPR033932">
    <property type="entry name" value="YtcJ-like"/>
</dbReference>
<name>C1F7G0_ACIC5</name>
<gene>
    <name evidence="2" type="ordered locus">ACP_3523</name>
</gene>
<reference evidence="2 3" key="1">
    <citation type="journal article" date="2009" name="Appl. Environ. Microbiol.">
        <title>Three genomes from the phylum Acidobacteria provide insight into the lifestyles of these microorganisms in soils.</title>
        <authorList>
            <person name="Ward N.L."/>
            <person name="Challacombe J.F."/>
            <person name="Janssen P.H."/>
            <person name="Henrissat B."/>
            <person name="Coutinho P.M."/>
            <person name="Wu M."/>
            <person name="Xie G."/>
            <person name="Haft D.H."/>
            <person name="Sait M."/>
            <person name="Badger J."/>
            <person name="Barabote R.D."/>
            <person name="Bradley B."/>
            <person name="Brettin T.S."/>
            <person name="Brinkac L.M."/>
            <person name="Bruce D."/>
            <person name="Creasy T."/>
            <person name="Daugherty S.C."/>
            <person name="Davidsen T.M."/>
            <person name="DeBoy R.T."/>
            <person name="Detter J.C."/>
            <person name="Dodson R.J."/>
            <person name="Durkin A.S."/>
            <person name="Ganapathy A."/>
            <person name="Gwinn-Giglio M."/>
            <person name="Han C.S."/>
            <person name="Khouri H."/>
            <person name="Kiss H."/>
            <person name="Kothari S.P."/>
            <person name="Madupu R."/>
            <person name="Nelson K.E."/>
            <person name="Nelson W.C."/>
            <person name="Paulsen I."/>
            <person name="Penn K."/>
            <person name="Ren Q."/>
            <person name="Rosovitz M.J."/>
            <person name="Selengut J.D."/>
            <person name="Shrivastava S."/>
            <person name="Sullivan S.A."/>
            <person name="Tapia R."/>
            <person name="Thompson L.S."/>
            <person name="Watkins K.L."/>
            <person name="Yang Q."/>
            <person name="Yu C."/>
            <person name="Zafar N."/>
            <person name="Zhou L."/>
            <person name="Kuske C.R."/>
        </authorList>
    </citation>
    <scope>NUCLEOTIDE SEQUENCE [LARGE SCALE GENOMIC DNA]</scope>
    <source>
        <strain evidence="3">ATCC 51196 / DSM 11244 / BCRC 80197 / JCM 7670 / NBRC 15755 / NCIMB 13165 / 161</strain>
    </source>
</reference>
<dbReference type="InterPro" id="IPR013108">
    <property type="entry name" value="Amidohydro_3"/>
</dbReference>
<dbReference type="PANTHER" id="PTHR22642">
    <property type="entry name" value="IMIDAZOLONEPROPIONASE"/>
    <property type="match status" value="1"/>
</dbReference>
<evidence type="ECO:0000259" key="1">
    <source>
        <dbReference type="Pfam" id="PF07969"/>
    </source>
</evidence>
<organism evidence="2 3">
    <name type="scientific">Acidobacterium capsulatum (strain ATCC 51196 / DSM 11244 / BCRC 80197 / JCM 7670 / NBRC 15755 / NCIMB 13165 / 161)</name>
    <dbReference type="NCBI Taxonomy" id="240015"/>
    <lineage>
        <taxon>Bacteria</taxon>
        <taxon>Pseudomonadati</taxon>
        <taxon>Acidobacteriota</taxon>
        <taxon>Terriglobia</taxon>
        <taxon>Terriglobales</taxon>
        <taxon>Acidobacteriaceae</taxon>
        <taxon>Acidobacterium</taxon>
    </lineage>
</organism>
<proteinExistence type="predicted"/>
<dbReference type="Proteomes" id="UP000002207">
    <property type="component" value="Chromosome"/>
</dbReference>
<dbReference type="InterPro" id="IPR011059">
    <property type="entry name" value="Metal-dep_hydrolase_composite"/>
</dbReference>
<sequence length="559" mass="61366">MYSVSTFPAGIDLLLRNGKVWTCDPHLPLAEAVAVQGHRIVAVGSNAELEPFAEQAERVIDLQGRLLLPGFNDAHVHFYIGGDTLASVNLREVKSPQELRETLRQYVQTRAPGEWILNGSWDHERWDPVQLPTAALIDAVTPDHPVWINRSDGHMKLANSLAMRLAGVDRNTPDVPGGEIVRDDAGNPTGIFKDAANRLVDHAIPLPSKAHMRSALLAAQQYALENGVTSVQDMGVLGSRGAETMAEVIRTYQELDLAGEWHVRVSAHLPLPEWQRLGHAGIRARMNTGRLQLGGVKSFSDGSLGSTTAWFFEPYTDAPHTCGLPSEEMLDGEAMYARMRAADAAGLQLVIHAIGDRANSAVLDLCERLQKENGPLDRRLRIEHAQHLRREDIARFAELGVIASVQPYHALDDGRWAERRIGPERVKNTYAFRSLLDAGATVAFGSDWWVAPISPLWGIFAAVTRRTLDGQFPDGWVPEEKVTVEEAVHAYTVAAAYASGEEEIKGSITPGKLADLVILSGDIFLIDPVRIPEVTVDATISDGQFVYERRSDKTPTSPN</sequence>
<dbReference type="eggNOG" id="COG1574">
    <property type="taxonomic scope" value="Bacteria"/>
</dbReference>
<accession>C1F7G0</accession>
<dbReference type="Gene3D" id="3.10.310.70">
    <property type="match status" value="1"/>
</dbReference>
<protein>
    <submittedName>
        <fullName evidence="2">Amidohydrolase family protein</fullName>
    </submittedName>
</protein>
<dbReference type="SUPFAM" id="SSF51556">
    <property type="entry name" value="Metallo-dependent hydrolases"/>
    <property type="match status" value="1"/>
</dbReference>
<dbReference type="STRING" id="240015.ACP_3523"/>
<dbReference type="HOGENOM" id="CLU_009942_1_0_0"/>
<feature type="domain" description="Amidohydrolase 3" evidence="1">
    <location>
        <begin position="58"/>
        <end position="547"/>
    </location>
</feature>
<evidence type="ECO:0000313" key="2">
    <source>
        <dbReference type="EMBL" id="ACO31513.1"/>
    </source>
</evidence>
<dbReference type="SUPFAM" id="SSF51338">
    <property type="entry name" value="Composite domain of metallo-dependent hydrolases"/>
    <property type="match status" value="1"/>
</dbReference>
<dbReference type="KEGG" id="aca:ACP_3523"/>
<dbReference type="EMBL" id="CP001472">
    <property type="protein sequence ID" value="ACO31513.1"/>
    <property type="molecule type" value="Genomic_DNA"/>
</dbReference>
<dbReference type="InterPro" id="IPR032466">
    <property type="entry name" value="Metal_Hydrolase"/>
</dbReference>